<dbReference type="Pfam" id="PF16732">
    <property type="entry name" value="ComP_DUS"/>
    <property type="match status" value="1"/>
</dbReference>
<dbReference type="GO" id="GO:0043683">
    <property type="term" value="P:type IV pilus assembly"/>
    <property type="evidence" value="ECO:0007669"/>
    <property type="project" value="InterPro"/>
</dbReference>
<sequence>MKRDQSGFTLIEIMIVVAIIGILAAIAYPSYQEYVLRGNRTEGQALLSEAAARQERYFAQNNRYITDAADVAKLNLRSSTSSGVTSDTGKYTLTVGAEDGDGGYTLSADQQFSDTACGNLTLNAVGIKGNTGSRAWSECWR</sequence>
<dbReference type="KEGG" id="pstt:CH92_03955"/>
<evidence type="ECO:0000313" key="3">
    <source>
        <dbReference type="Proteomes" id="UP000019522"/>
    </source>
</evidence>
<dbReference type="PROSITE" id="PS00409">
    <property type="entry name" value="PROKAR_NTER_METHYL"/>
    <property type="match status" value="1"/>
</dbReference>
<name>W8QUN0_STUST</name>
<keyword evidence="1" id="KW-0812">Transmembrane</keyword>
<proteinExistence type="predicted"/>
<dbReference type="PANTHER" id="PTHR30093">
    <property type="entry name" value="GENERAL SECRETION PATHWAY PROTEIN G"/>
    <property type="match status" value="1"/>
</dbReference>
<dbReference type="InterPro" id="IPR012902">
    <property type="entry name" value="N_methyl_site"/>
</dbReference>
<dbReference type="RefSeq" id="WP_025240459.1">
    <property type="nucleotide sequence ID" value="NZ_CP007441.1"/>
</dbReference>
<dbReference type="InterPro" id="IPR031982">
    <property type="entry name" value="PilE-like"/>
</dbReference>
<feature type="transmembrane region" description="Helical" evidence="1">
    <location>
        <begin position="7"/>
        <end position="31"/>
    </location>
</feature>
<keyword evidence="1" id="KW-0472">Membrane</keyword>
<dbReference type="OrthoDB" id="5296638at2"/>
<organism evidence="2 3">
    <name type="scientific">Stutzerimonas stutzeri</name>
    <name type="common">Pseudomonas stutzeri</name>
    <dbReference type="NCBI Taxonomy" id="316"/>
    <lineage>
        <taxon>Bacteria</taxon>
        <taxon>Pseudomonadati</taxon>
        <taxon>Pseudomonadota</taxon>
        <taxon>Gammaproteobacteria</taxon>
        <taxon>Pseudomonadales</taxon>
        <taxon>Pseudomonadaceae</taxon>
        <taxon>Stutzerimonas</taxon>
    </lineage>
</organism>
<accession>W8QUN0</accession>
<dbReference type="Gene3D" id="3.30.700.10">
    <property type="entry name" value="Glycoprotein, Type 4 Pilin"/>
    <property type="match status" value="1"/>
</dbReference>
<dbReference type="FunFam" id="3.30.700.10:FF:000002">
    <property type="entry name" value="Type 4 fimbrial biogenesis protein PilE"/>
    <property type="match status" value="1"/>
</dbReference>
<reference evidence="2 3" key="2">
    <citation type="submission" date="2014-03" db="EMBL/GenBank/DDBJ databases">
        <authorList>
            <person name="Baltrus D."/>
            <person name="Dougherty K."/>
        </authorList>
    </citation>
    <scope>NUCLEOTIDE SEQUENCE</scope>
    <source>
        <strain evidence="2 3">28a24</strain>
    </source>
</reference>
<reference evidence="3" key="1">
    <citation type="journal article" date="2014" name="Genome Announc.">
        <title>Complete Genome Sequence of the Highly Transformable Pseudomonas stutzeri Strain 28a24.</title>
        <authorList>
            <person name="Smith B.A."/>
            <person name="Dougherty K.M."/>
            <person name="Baltrus D.A."/>
        </authorList>
    </citation>
    <scope>NUCLEOTIDE SEQUENCE [LARGE SCALE GENOMIC DNA]</scope>
    <source>
        <strain evidence="3">28a24</strain>
    </source>
</reference>
<dbReference type="EMBL" id="CP007441">
    <property type="protein sequence ID" value="AHL74285.1"/>
    <property type="molecule type" value="Genomic_DNA"/>
</dbReference>
<keyword evidence="1" id="KW-1133">Transmembrane helix</keyword>
<evidence type="ECO:0000313" key="2">
    <source>
        <dbReference type="EMBL" id="AHL74285.1"/>
    </source>
</evidence>
<protein>
    <submittedName>
        <fullName evidence="2">Pilus assembly protein PilE</fullName>
    </submittedName>
</protein>
<dbReference type="Proteomes" id="UP000019522">
    <property type="component" value="Chromosome"/>
</dbReference>
<dbReference type="AlphaFoldDB" id="W8QUN0"/>
<dbReference type="InterPro" id="IPR045584">
    <property type="entry name" value="Pilin-like"/>
</dbReference>
<dbReference type="NCBIfam" id="TIGR02532">
    <property type="entry name" value="IV_pilin_GFxxxE"/>
    <property type="match status" value="1"/>
</dbReference>
<dbReference type="SUPFAM" id="SSF54523">
    <property type="entry name" value="Pili subunits"/>
    <property type="match status" value="1"/>
</dbReference>
<dbReference type="Pfam" id="PF07963">
    <property type="entry name" value="N_methyl"/>
    <property type="match status" value="1"/>
</dbReference>
<dbReference type="PANTHER" id="PTHR30093:SF47">
    <property type="entry name" value="TYPE IV PILUS NON-CORE MINOR PILIN PILE"/>
    <property type="match status" value="1"/>
</dbReference>
<evidence type="ECO:0000256" key="1">
    <source>
        <dbReference type="SAM" id="Phobius"/>
    </source>
</evidence>
<dbReference type="PATRIC" id="fig|316.77.peg.780"/>
<gene>
    <name evidence="2" type="ORF">CH92_03955</name>
</gene>